<dbReference type="Gene3D" id="3.30.230.10">
    <property type="match status" value="1"/>
</dbReference>
<dbReference type="UniPathway" id="UPA00057">
    <property type="reaction ID" value="UER00099"/>
</dbReference>
<evidence type="ECO:0000256" key="6">
    <source>
        <dbReference type="ARBA" id="ARBA00022840"/>
    </source>
</evidence>
<dbReference type="PRINTS" id="PR00959">
    <property type="entry name" value="MEVGALKINASE"/>
</dbReference>
<keyword evidence="6" id="KW-0067">ATP-binding</keyword>
<reference evidence="9 10" key="1">
    <citation type="journal article" date="2006" name="Proc. Natl. Acad. Sci. U.S.A.">
        <title>Comparative genomics of the lactic acid bacteria.</title>
        <authorList>
            <person name="Makarova K."/>
            <person name="Slesarev A."/>
            <person name="Wolf Y."/>
            <person name="Sorokin A."/>
            <person name="Mirkin B."/>
            <person name="Koonin E."/>
            <person name="Pavlov A."/>
            <person name="Pavlova N."/>
            <person name="Karamychev V."/>
            <person name="Polouchine N."/>
            <person name="Shakhova V."/>
            <person name="Grigoriev I."/>
            <person name="Lou Y."/>
            <person name="Rohksar D."/>
            <person name="Lucas S."/>
            <person name="Huang K."/>
            <person name="Goodstein D.M."/>
            <person name="Hawkins T."/>
            <person name="Plengvidhya V."/>
            <person name="Welker D."/>
            <person name="Hughes J."/>
            <person name="Goh Y."/>
            <person name="Benson A."/>
            <person name="Baldwin K."/>
            <person name="Lee J.H."/>
            <person name="Diaz-Muniz I."/>
            <person name="Dosti B."/>
            <person name="Smeianov V."/>
            <person name="Wechter W."/>
            <person name="Barabote R."/>
            <person name="Lorca G."/>
            <person name="Altermann E."/>
            <person name="Barrangou R."/>
            <person name="Ganesan B."/>
            <person name="Xie Y."/>
            <person name="Rawsthorne H."/>
            <person name="Tamir D."/>
            <person name="Parker C."/>
            <person name="Breidt F."/>
            <person name="Broadbent J."/>
            <person name="Hutkins R."/>
            <person name="O'Sullivan D."/>
            <person name="Steele J."/>
            <person name="Unlu G."/>
            <person name="Saier M."/>
            <person name="Klaenhammer T."/>
            <person name="Richardson P."/>
            <person name="Kozyavkin S."/>
            <person name="Weimer B."/>
            <person name="Mills D."/>
        </authorList>
    </citation>
    <scope>NUCLEOTIDE SEQUENCE [LARGE SCALE GENOMIC DNA]</scope>
    <source>
        <strain evidence="10">ATCC 33323 / DSM 20243 / BCRC 14619 / CIP 102991 / JCM 1131 / KCTC 3163 / NCIMB 11718 / NCTC 13722 / AM63</strain>
    </source>
</reference>
<dbReference type="AlphaFoldDB" id="A0A805ZHL2"/>
<dbReference type="Gene3D" id="3.30.70.890">
    <property type="entry name" value="GHMP kinase, C-terminal domain"/>
    <property type="match status" value="1"/>
</dbReference>
<dbReference type="InterPro" id="IPR035102">
    <property type="entry name" value="Phosphomevalonate_kinase"/>
</dbReference>
<name>A0A805ZHL2_LACGA</name>
<dbReference type="Pfam" id="PF08544">
    <property type="entry name" value="GHMP_kinases_C"/>
    <property type="match status" value="1"/>
</dbReference>
<evidence type="ECO:0000313" key="10">
    <source>
        <dbReference type="Proteomes" id="UP000000664"/>
    </source>
</evidence>
<dbReference type="GO" id="GO:0019287">
    <property type="term" value="P:isopentenyl diphosphate biosynthetic process, mevalonate pathway"/>
    <property type="evidence" value="ECO:0007669"/>
    <property type="project" value="UniProtKB-UniPathway"/>
</dbReference>
<organism evidence="9 10">
    <name type="scientific">Lactobacillus gasseri (strain ATCC 33323 / DSM 20243 / BCRC 14619 / CIP 102991 / JCM 1131 / KCTC 3163 / NCIMB 11718 / NCTC 13722 / AM63)</name>
    <dbReference type="NCBI Taxonomy" id="324831"/>
    <lineage>
        <taxon>Bacteria</taxon>
        <taxon>Bacillati</taxon>
        <taxon>Bacillota</taxon>
        <taxon>Bacilli</taxon>
        <taxon>Lactobacillales</taxon>
        <taxon>Lactobacillaceae</taxon>
        <taxon>Lactobacillus</taxon>
    </lineage>
</organism>
<dbReference type="PANTHER" id="PTHR31814">
    <property type="match status" value="1"/>
</dbReference>
<keyword evidence="4" id="KW-0547">Nucleotide-binding</keyword>
<comment type="pathway">
    <text evidence="1">Isoprenoid biosynthesis; isopentenyl diphosphate biosynthesis via mevalonate pathway; isopentenyl diphosphate from (R)-mevalonate: step 2/3.</text>
</comment>
<dbReference type="InterPro" id="IPR020568">
    <property type="entry name" value="Ribosomal_Su5_D2-typ_SF"/>
</dbReference>
<evidence type="ECO:0000256" key="3">
    <source>
        <dbReference type="ARBA" id="ARBA00022679"/>
    </source>
</evidence>
<sequence>MRVSAQALLCFSNLKIKRLEEYSLITEQAPGKLYIAGEYAVLEQNCPAILVAVNEFVRVSIAKSTGTSGLIHSKQYSQDSIHWIRKGNQMVIDNRDNPFEYILSAIKFTERFCLEQKVPMSLYDLHVNSDLDSADGKKYGLGSSAAVTVATVKAILNFYGLHCTKDLIFKLSAISHYSVQGNGSAGDIAASVYGGWLAYQTFDKVWLKKELATKSLSEVLNEAWPGLKIQLLTPPEGLNLVIGWSQKPASTSQLVDKTNAKKKFIKTQYDTFLEQSRQCVLDMITGFNEKNIALIQKQIRLNRQLLKDFATLNHIAIEIPRLTKLINIAEQFNGAAKTSGAGNGDCGIVIADEQTDIEEMKNIWRENGIMPLNFLVHSIA</sequence>
<dbReference type="Pfam" id="PF00288">
    <property type="entry name" value="GHMP_kinases_N"/>
    <property type="match status" value="1"/>
</dbReference>
<evidence type="ECO:0000313" key="9">
    <source>
        <dbReference type="EMBL" id="ABJ60410.1"/>
    </source>
</evidence>
<dbReference type="GO" id="GO:0004631">
    <property type="term" value="F:phosphomevalonate kinase activity"/>
    <property type="evidence" value="ECO:0007669"/>
    <property type="project" value="UniProtKB-EC"/>
</dbReference>
<evidence type="ECO:0000256" key="5">
    <source>
        <dbReference type="ARBA" id="ARBA00022777"/>
    </source>
</evidence>
<dbReference type="InterPro" id="IPR014721">
    <property type="entry name" value="Ribsml_uS5_D2-typ_fold_subgr"/>
</dbReference>
<evidence type="ECO:0000259" key="7">
    <source>
        <dbReference type="Pfam" id="PF00288"/>
    </source>
</evidence>
<dbReference type="EC" id="2.7.4.2" evidence="2"/>
<gene>
    <name evidence="9" type="ordered locus">LGAS_1035</name>
</gene>
<dbReference type="InterPro" id="IPR006204">
    <property type="entry name" value="GHMP_kinase_N_dom"/>
</dbReference>
<dbReference type="InterPro" id="IPR005917">
    <property type="entry name" value="Pmev_kinase_bact"/>
</dbReference>
<evidence type="ECO:0000256" key="4">
    <source>
        <dbReference type="ARBA" id="ARBA00022741"/>
    </source>
</evidence>
<dbReference type="PANTHER" id="PTHR31814:SF2">
    <property type="entry name" value="PHOSPHOMEVALONATE KINASE"/>
    <property type="match status" value="1"/>
</dbReference>
<evidence type="ECO:0000256" key="1">
    <source>
        <dbReference type="ARBA" id="ARBA00005017"/>
    </source>
</evidence>
<dbReference type="GO" id="GO:0005524">
    <property type="term" value="F:ATP binding"/>
    <property type="evidence" value="ECO:0007669"/>
    <property type="project" value="UniProtKB-KW"/>
</dbReference>
<dbReference type="KEGG" id="lga:LGAS_1035"/>
<proteinExistence type="predicted"/>
<feature type="domain" description="GHMP kinase C-terminal" evidence="8">
    <location>
        <begin position="285"/>
        <end position="368"/>
    </location>
</feature>
<protein>
    <recommendedName>
        <fullName evidence="2">phosphomevalonate kinase</fullName>
        <ecNumber evidence="2">2.7.4.2</ecNumber>
    </recommendedName>
</protein>
<dbReference type="SUPFAM" id="SSF54211">
    <property type="entry name" value="Ribosomal protein S5 domain 2-like"/>
    <property type="match status" value="1"/>
</dbReference>
<keyword evidence="3 9" id="KW-0808">Transferase</keyword>
<dbReference type="InterPro" id="IPR036554">
    <property type="entry name" value="GHMP_kinase_C_sf"/>
</dbReference>
<keyword evidence="5 9" id="KW-0418">Kinase</keyword>
<evidence type="ECO:0000259" key="8">
    <source>
        <dbReference type="Pfam" id="PF08544"/>
    </source>
</evidence>
<evidence type="ECO:0000256" key="2">
    <source>
        <dbReference type="ARBA" id="ARBA00012958"/>
    </source>
</evidence>
<dbReference type="EMBL" id="CP000413">
    <property type="protein sequence ID" value="ABJ60410.1"/>
    <property type="molecule type" value="Genomic_DNA"/>
</dbReference>
<feature type="domain" description="GHMP kinase N-terminal" evidence="7">
    <location>
        <begin position="101"/>
        <end position="195"/>
    </location>
</feature>
<dbReference type="SUPFAM" id="SSF55060">
    <property type="entry name" value="GHMP Kinase, C-terminal domain"/>
    <property type="match status" value="1"/>
</dbReference>
<accession>A0A805ZHL2</accession>
<dbReference type="NCBIfam" id="TIGR01220">
    <property type="entry name" value="Pmev_kin_Gr_pos"/>
    <property type="match status" value="1"/>
</dbReference>
<dbReference type="Proteomes" id="UP000000664">
    <property type="component" value="Chromosome"/>
</dbReference>
<dbReference type="InterPro" id="IPR013750">
    <property type="entry name" value="GHMP_kinase_C_dom"/>
</dbReference>